<dbReference type="Gene3D" id="3.40.710.10">
    <property type="entry name" value="DD-peptidase/beta-lactamase superfamily"/>
    <property type="match status" value="1"/>
</dbReference>
<protein>
    <submittedName>
        <fullName evidence="2">Beta-lactamase class A</fullName>
    </submittedName>
</protein>
<sequence length="300" mass="31284">MSVLRTVPRPYPSLAFRRLRALTILLVLVALVNLVVHALDRPTTAPVSSPPAAAAPAAEVPPPPPAIVVANAVDDWHAQESGHLAVVVADLQTGRTTSYGDVDHAFATASVVKVDILATLLLQEQGKLSSAQKEVAGRMIRQSSNGAASTLWKQIDREKGLAAANATFGLTGTKGGTKGRWGATTTTAADQLRLLQVVFTEDSPLTPDARAYLQSLMGGVASDQDWGVTAADSRGDTHAYVKNGWLPRTGGWVVTSVGRVEHEGHPLLVAALSDGGATQKKGVSVVELVSKNAAKDVTGA</sequence>
<keyword evidence="3" id="KW-1185">Reference proteome</keyword>
<reference evidence="2 3" key="1">
    <citation type="submission" date="2020-08" db="EMBL/GenBank/DDBJ databases">
        <title>Sequencing the genomes of 1000 actinobacteria strains.</title>
        <authorList>
            <person name="Klenk H.-P."/>
        </authorList>
    </citation>
    <scope>NUCLEOTIDE SEQUENCE [LARGE SCALE GENOMIC DNA]</scope>
    <source>
        <strain evidence="2 3">DSM 11053</strain>
    </source>
</reference>
<dbReference type="Pfam" id="PF13354">
    <property type="entry name" value="Beta-lactamase2"/>
    <property type="match status" value="1"/>
</dbReference>
<feature type="domain" description="Beta-lactamase class A catalytic" evidence="1">
    <location>
        <begin position="133"/>
        <end position="272"/>
    </location>
</feature>
<dbReference type="InterPro" id="IPR000871">
    <property type="entry name" value="Beta-lactam_class-A"/>
</dbReference>
<gene>
    <name evidence="2" type="ORF">FHX39_000082</name>
</gene>
<dbReference type="Proteomes" id="UP000565572">
    <property type="component" value="Unassembled WGS sequence"/>
</dbReference>
<dbReference type="GO" id="GO:0046677">
    <property type="term" value="P:response to antibiotic"/>
    <property type="evidence" value="ECO:0007669"/>
    <property type="project" value="InterPro"/>
</dbReference>
<dbReference type="PANTHER" id="PTHR35333">
    <property type="entry name" value="BETA-LACTAMASE"/>
    <property type="match status" value="1"/>
</dbReference>
<dbReference type="RefSeq" id="WP_198423198.1">
    <property type="nucleotide sequence ID" value="NZ_JACHZG010000001.1"/>
</dbReference>
<evidence type="ECO:0000259" key="1">
    <source>
        <dbReference type="Pfam" id="PF13354"/>
    </source>
</evidence>
<comment type="caution">
    <text evidence="2">The sequence shown here is derived from an EMBL/GenBank/DDBJ whole genome shotgun (WGS) entry which is preliminary data.</text>
</comment>
<dbReference type="InterPro" id="IPR012338">
    <property type="entry name" value="Beta-lactam/transpept-like"/>
</dbReference>
<dbReference type="InterPro" id="IPR045155">
    <property type="entry name" value="Beta-lactam_cat"/>
</dbReference>
<dbReference type="AlphaFoldDB" id="A0A7W5JRX6"/>
<proteinExistence type="predicted"/>
<dbReference type="GO" id="GO:0008800">
    <property type="term" value="F:beta-lactamase activity"/>
    <property type="evidence" value="ECO:0007669"/>
    <property type="project" value="InterPro"/>
</dbReference>
<evidence type="ECO:0000313" key="3">
    <source>
        <dbReference type="Proteomes" id="UP000565572"/>
    </source>
</evidence>
<dbReference type="SUPFAM" id="SSF56601">
    <property type="entry name" value="beta-lactamase/transpeptidase-like"/>
    <property type="match status" value="1"/>
</dbReference>
<dbReference type="PANTHER" id="PTHR35333:SF3">
    <property type="entry name" value="BETA-LACTAMASE-TYPE TRANSPEPTIDASE FOLD CONTAINING PROTEIN"/>
    <property type="match status" value="1"/>
</dbReference>
<dbReference type="GO" id="GO:0030655">
    <property type="term" value="P:beta-lactam antibiotic catabolic process"/>
    <property type="evidence" value="ECO:0007669"/>
    <property type="project" value="InterPro"/>
</dbReference>
<organism evidence="2 3">
    <name type="scientific">Microlunatus antarcticus</name>
    <dbReference type="NCBI Taxonomy" id="53388"/>
    <lineage>
        <taxon>Bacteria</taxon>
        <taxon>Bacillati</taxon>
        <taxon>Actinomycetota</taxon>
        <taxon>Actinomycetes</taxon>
        <taxon>Propionibacteriales</taxon>
        <taxon>Propionibacteriaceae</taxon>
        <taxon>Microlunatus</taxon>
    </lineage>
</organism>
<name>A0A7W5JRX6_9ACTN</name>
<dbReference type="EMBL" id="JACHZG010000001">
    <property type="protein sequence ID" value="MBB3325138.1"/>
    <property type="molecule type" value="Genomic_DNA"/>
</dbReference>
<accession>A0A7W5JRX6</accession>
<evidence type="ECO:0000313" key="2">
    <source>
        <dbReference type="EMBL" id="MBB3325138.1"/>
    </source>
</evidence>